<protein>
    <recommendedName>
        <fullName evidence="3">Lipoprotein</fullName>
    </recommendedName>
</protein>
<dbReference type="EMBL" id="UAVS01000001">
    <property type="protein sequence ID" value="SQA93389.1"/>
    <property type="molecule type" value="Genomic_DNA"/>
</dbReference>
<dbReference type="RefSeq" id="WP_111972287.1">
    <property type="nucleotide sequence ID" value="NZ_UAVS01000001.1"/>
</dbReference>
<dbReference type="Proteomes" id="UP000250169">
    <property type="component" value="Unassembled WGS sequence"/>
</dbReference>
<evidence type="ECO:0008006" key="3">
    <source>
        <dbReference type="Google" id="ProtNLM"/>
    </source>
</evidence>
<gene>
    <name evidence="1" type="ORF">NCTC11545_00760</name>
</gene>
<name>A0A2X2UV76_CAPOC</name>
<reference evidence="1 2" key="1">
    <citation type="submission" date="2018-06" db="EMBL/GenBank/DDBJ databases">
        <authorList>
            <consortium name="Pathogen Informatics"/>
            <person name="Doyle S."/>
        </authorList>
    </citation>
    <scope>NUCLEOTIDE SEQUENCE [LARGE SCALE GENOMIC DNA]</scope>
    <source>
        <strain evidence="1 2">NCTC11545</strain>
    </source>
</reference>
<sequence length="105" mass="12200">MKKIVYILIITIVLVGCSKDKSTTPTDNSNTYQATVKENFTDPFKRIENIQVEDFIPYTIVIEDSGDDENVEYRLTSVRESQDYHQTIGKDFGLYLKKMIMHLMI</sequence>
<accession>A0A2X2UV76</accession>
<evidence type="ECO:0000313" key="1">
    <source>
        <dbReference type="EMBL" id="SQA93389.1"/>
    </source>
</evidence>
<proteinExistence type="predicted"/>
<evidence type="ECO:0000313" key="2">
    <source>
        <dbReference type="Proteomes" id="UP000250169"/>
    </source>
</evidence>
<dbReference type="AlphaFoldDB" id="A0A2X2UV76"/>
<organism evidence="1 2">
    <name type="scientific">Capnocytophaga ochracea</name>
    <dbReference type="NCBI Taxonomy" id="1018"/>
    <lineage>
        <taxon>Bacteria</taxon>
        <taxon>Pseudomonadati</taxon>
        <taxon>Bacteroidota</taxon>
        <taxon>Flavobacteriia</taxon>
        <taxon>Flavobacteriales</taxon>
        <taxon>Flavobacteriaceae</taxon>
        <taxon>Capnocytophaga</taxon>
    </lineage>
</organism>
<dbReference type="PROSITE" id="PS51257">
    <property type="entry name" value="PROKAR_LIPOPROTEIN"/>
    <property type="match status" value="1"/>
</dbReference>